<evidence type="ECO:0000313" key="1">
    <source>
        <dbReference type="EMBL" id="KAA8531774.1"/>
    </source>
</evidence>
<dbReference type="AlphaFoldDB" id="A0A5J5AN98"/>
<dbReference type="Proteomes" id="UP000325577">
    <property type="component" value="Linkage Group LG2"/>
</dbReference>
<gene>
    <name evidence="1" type="ORF">F0562_006509</name>
</gene>
<sequence>MTANLVIVFFQDRYWESTVNRSRSYCGYPWCRVFHSIWKRARISSRACYKNLPFYSSKGPSGNCIFIMRYRLCT</sequence>
<reference evidence="1 2" key="1">
    <citation type="submission" date="2019-09" db="EMBL/GenBank/DDBJ databases">
        <title>A chromosome-level genome assembly of the Chinese tupelo Nyssa sinensis.</title>
        <authorList>
            <person name="Yang X."/>
            <person name="Kang M."/>
            <person name="Yang Y."/>
            <person name="Xiong H."/>
            <person name="Wang M."/>
            <person name="Zhang Z."/>
            <person name="Wang Z."/>
            <person name="Wu H."/>
            <person name="Ma T."/>
            <person name="Liu J."/>
            <person name="Xi Z."/>
        </authorList>
    </citation>
    <scope>NUCLEOTIDE SEQUENCE [LARGE SCALE GENOMIC DNA]</scope>
    <source>
        <strain evidence="1">J267</strain>
        <tissue evidence="1">Leaf</tissue>
    </source>
</reference>
<protein>
    <submittedName>
        <fullName evidence="1">Uncharacterized protein</fullName>
    </submittedName>
</protein>
<evidence type="ECO:0000313" key="2">
    <source>
        <dbReference type="Proteomes" id="UP000325577"/>
    </source>
</evidence>
<dbReference type="EMBL" id="CM018043">
    <property type="protein sequence ID" value="KAA8531774.1"/>
    <property type="molecule type" value="Genomic_DNA"/>
</dbReference>
<accession>A0A5J5AN98</accession>
<organism evidence="1 2">
    <name type="scientific">Nyssa sinensis</name>
    <dbReference type="NCBI Taxonomy" id="561372"/>
    <lineage>
        <taxon>Eukaryota</taxon>
        <taxon>Viridiplantae</taxon>
        <taxon>Streptophyta</taxon>
        <taxon>Embryophyta</taxon>
        <taxon>Tracheophyta</taxon>
        <taxon>Spermatophyta</taxon>
        <taxon>Magnoliopsida</taxon>
        <taxon>eudicotyledons</taxon>
        <taxon>Gunneridae</taxon>
        <taxon>Pentapetalae</taxon>
        <taxon>asterids</taxon>
        <taxon>Cornales</taxon>
        <taxon>Nyssaceae</taxon>
        <taxon>Nyssa</taxon>
    </lineage>
</organism>
<proteinExistence type="predicted"/>
<name>A0A5J5AN98_9ASTE</name>
<keyword evidence="2" id="KW-1185">Reference proteome</keyword>